<dbReference type="EMBL" id="PQXJ01000190">
    <property type="protein sequence ID" value="TGO57990.1"/>
    <property type="molecule type" value="Genomic_DNA"/>
</dbReference>
<proteinExistence type="predicted"/>
<organism evidence="2 3">
    <name type="scientific">Botryotinia narcissicola</name>
    <dbReference type="NCBI Taxonomy" id="278944"/>
    <lineage>
        <taxon>Eukaryota</taxon>
        <taxon>Fungi</taxon>
        <taxon>Dikarya</taxon>
        <taxon>Ascomycota</taxon>
        <taxon>Pezizomycotina</taxon>
        <taxon>Leotiomycetes</taxon>
        <taxon>Helotiales</taxon>
        <taxon>Sclerotiniaceae</taxon>
        <taxon>Botryotinia</taxon>
    </lineage>
</organism>
<dbReference type="Proteomes" id="UP000297452">
    <property type="component" value="Unassembled WGS sequence"/>
</dbReference>
<accession>A0A4Z1IFW7</accession>
<protein>
    <submittedName>
        <fullName evidence="2">Uncharacterized protein</fullName>
    </submittedName>
</protein>
<evidence type="ECO:0000313" key="2">
    <source>
        <dbReference type="EMBL" id="TGO57990.1"/>
    </source>
</evidence>
<dbReference type="AlphaFoldDB" id="A0A4Z1IFW7"/>
<evidence type="ECO:0000256" key="1">
    <source>
        <dbReference type="SAM" id="Coils"/>
    </source>
</evidence>
<keyword evidence="3" id="KW-1185">Reference proteome</keyword>
<evidence type="ECO:0000313" key="3">
    <source>
        <dbReference type="Proteomes" id="UP000297452"/>
    </source>
</evidence>
<name>A0A4Z1IFW7_9HELO</name>
<reference evidence="2 3" key="1">
    <citation type="submission" date="2017-12" db="EMBL/GenBank/DDBJ databases">
        <title>Comparative genomics of Botrytis spp.</title>
        <authorList>
            <person name="Valero-Jimenez C.A."/>
            <person name="Tapia P."/>
            <person name="Veloso J."/>
            <person name="Silva-Moreno E."/>
            <person name="Staats M."/>
            <person name="Valdes J.H."/>
            <person name="Van Kan J.A.L."/>
        </authorList>
    </citation>
    <scope>NUCLEOTIDE SEQUENCE [LARGE SCALE GENOMIC DNA]</scope>
    <source>
        <strain evidence="2 3">MUCL2120</strain>
    </source>
</reference>
<dbReference type="OrthoDB" id="10401845at2759"/>
<comment type="caution">
    <text evidence="2">The sequence shown here is derived from an EMBL/GenBank/DDBJ whole genome shotgun (WGS) entry which is preliminary data.</text>
</comment>
<keyword evidence="1" id="KW-0175">Coiled coil</keyword>
<feature type="coiled-coil region" evidence="1">
    <location>
        <begin position="225"/>
        <end position="273"/>
    </location>
</feature>
<gene>
    <name evidence="2" type="ORF">BOTNAR_0190g00120</name>
</gene>
<sequence>MISHLVSSCLSTHSLPIPLLFFLDAIDHNDCENSQYLNRGPLPRSISSHHKKLSKIPIAIELGYRVLVSNIEISSSIKRLIARKFRVRVYSIEEATELVSHRKGFISAYQVALDSLGIMCRFVYSLAACGHEFGAGMERCEKYLAWEAEPDSKDTSPQCRNPGPEPHDMQTYDGDCYVCKQEFEMGHNLHMEDRREEAILIKRDMDEATLAAGDAYTGKQRYEILKHFEHQNQAFEVMFENAERELQSAKEELTRVRREAESAKKEVAEWKEGYAQLLLDKKTRATMGEGSEALRQGCTHPSIDYRCPL</sequence>